<name>A0ABR1DNK0_NECAM</name>
<gene>
    <name evidence="1" type="primary">Necator_chrIV.g16442</name>
    <name evidence="1" type="ORF">RB195_003145</name>
</gene>
<sequence>MKSGKSGEDDGISGEVLKSLPPSAIRRCDEHQRRVLAYNGDTLIIPLRKKMSVTEPRNYRAISLLHVTYKVLERIILDRLIKHRE</sequence>
<comment type="caution">
    <text evidence="1">The sequence shown here is derived from an EMBL/GenBank/DDBJ whole genome shotgun (WGS) entry which is preliminary data.</text>
</comment>
<proteinExistence type="predicted"/>
<organism evidence="1 2">
    <name type="scientific">Necator americanus</name>
    <name type="common">Human hookworm</name>
    <dbReference type="NCBI Taxonomy" id="51031"/>
    <lineage>
        <taxon>Eukaryota</taxon>
        <taxon>Metazoa</taxon>
        <taxon>Ecdysozoa</taxon>
        <taxon>Nematoda</taxon>
        <taxon>Chromadorea</taxon>
        <taxon>Rhabditida</taxon>
        <taxon>Rhabditina</taxon>
        <taxon>Rhabditomorpha</taxon>
        <taxon>Strongyloidea</taxon>
        <taxon>Ancylostomatidae</taxon>
        <taxon>Bunostominae</taxon>
        <taxon>Necator</taxon>
    </lineage>
</organism>
<reference evidence="1 2" key="1">
    <citation type="submission" date="2023-08" db="EMBL/GenBank/DDBJ databases">
        <title>A Necator americanus chromosomal reference genome.</title>
        <authorList>
            <person name="Ilik V."/>
            <person name="Petrzelkova K.J."/>
            <person name="Pardy F."/>
            <person name="Fuh T."/>
            <person name="Niatou-Singa F.S."/>
            <person name="Gouil Q."/>
            <person name="Baker L."/>
            <person name="Ritchie M.E."/>
            <person name="Jex A.R."/>
            <person name="Gazzola D."/>
            <person name="Li H."/>
            <person name="Toshio Fujiwara R."/>
            <person name="Zhan B."/>
            <person name="Aroian R.V."/>
            <person name="Pafco B."/>
            <person name="Schwarz E.M."/>
        </authorList>
    </citation>
    <scope>NUCLEOTIDE SEQUENCE [LARGE SCALE GENOMIC DNA]</scope>
    <source>
        <strain evidence="1 2">Aroian</strain>
        <tissue evidence="1">Whole animal</tissue>
    </source>
</reference>
<accession>A0ABR1DNK0</accession>
<evidence type="ECO:0000313" key="1">
    <source>
        <dbReference type="EMBL" id="KAK6751560.1"/>
    </source>
</evidence>
<dbReference type="Proteomes" id="UP001303046">
    <property type="component" value="Unassembled WGS sequence"/>
</dbReference>
<keyword evidence="2" id="KW-1185">Reference proteome</keyword>
<evidence type="ECO:0000313" key="2">
    <source>
        <dbReference type="Proteomes" id="UP001303046"/>
    </source>
</evidence>
<protein>
    <submittedName>
        <fullName evidence="1">Uncharacterized protein</fullName>
    </submittedName>
</protein>
<dbReference type="EMBL" id="JAVFWL010000004">
    <property type="protein sequence ID" value="KAK6751560.1"/>
    <property type="molecule type" value="Genomic_DNA"/>
</dbReference>